<dbReference type="Proteomes" id="UP000006174">
    <property type="component" value="Unassembled WGS sequence"/>
</dbReference>
<feature type="compositionally biased region" description="Acidic residues" evidence="1">
    <location>
        <begin position="39"/>
        <end position="49"/>
    </location>
</feature>
<dbReference type="AlphaFoldDB" id="I2FYU3"/>
<evidence type="ECO:0000256" key="1">
    <source>
        <dbReference type="SAM" id="MobiDB-lite"/>
    </source>
</evidence>
<feature type="region of interest" description="Disordered" evidence="1">
    <location>
        <begin position="1"/>
        <end position="66"/>
    </location>
</feature>
<reference evidence="2 3" key="1">
    <citation type="journal article" date="2012" name="Plant Cell">
        <title>Genome comparison of barley and maize smut fungi reveals targeted loss of RNA silencing components and species-specific presence of transposable elements.</title>
        <authorList>
            <person name="Laurie J.D."/>
            <person name="Ali S."/>
            <person name="Linning R."/>
            <person name="Mannhaupt G."/>
            <person name="Wong P."/>
            <person name="Gueldener U."/>
            <person name="Muensterkoetter M."/>
            <person name="Moore R."/>
            <person name="Kahmann R."/>
            <person name="Bakkeren G."/>
            <person name="Schirawski J."/>
        </authorList>
    </citation>
    <scope>NUCLEOTIDE SEQUENCE [LARGE SCALE GENOMIC DNA]</scope>
    <source>
        <strain evidence="3">Uh4875-4</strain>
    </source>
</reference>
<keyword evidence="3" id="KW-1185">Reference proteome</keyword>
<organism evidence="2 3">
    <name type="scientific">Ustilago hordei</name>
    <name type="common">Barley covered smut fungus</name>
    <dbReference type="NCBI Taxonomy" id="120017"/>
    <lineage>
        <taxon>Eukaryota</taxon>
        <taxon>Fungi</taxon>
        <taxon>Dikarya</taxon>
        <taxon>Basidiomycota</taxon>
        <taxon>Ustilaginomycotina</taxon>
        <taxon>Ustilaginomycetes</taxon>
        <taxon>Ustilaginales</taxon>
        <taxon>Ustilaginaceae</taxon>
        <taxon>Ustilago</taxon>
    </lineage>
</organism>
<proteinExistence type="predicted"/>
<protein>
    <submittedName>
        <fullName evidence="2">Uncharacterized protein</fullName>
    </submittedName>
</protein>
<evidence type="ECO:0000313" key="2">
    <source>
        <dbReference type="EMBL" id="CCF52086.1"/>
    </source>
</evidence>
<dbReference type="HOGENOM" id="CLU_2833073_0_0_1"/>
<evidence type="ECO:0000313" key="3">
    <source>
        <dbReference type="Proteomes" id="UP000006174"/>
    </source>
</evidence>
<dbReference type="EMBL" id="CAGI01000170">
    <property type="protein sequence ID" value="CCF52086.1"/>
    <property type="molecule type" value="Genomic_DNA"/>
</dbReference>
<name>I2FYU3_USTHO</name>
<comment type="caution">
    <text evidence="2">The sequence shown here is derived from an EMBL/GenBank/DDBJ whole genome shotgun (WGS) entry which is preliminary data.</text>
</comment>
<gene>
    <name evidence="2" type="ORF">UHOR_15288</name>
</gene>
<feature type="compositionally biased region" description="Low complexity" evidence="1">
    <location>
        <begin position="55"/>
        <end position="66"/>
    </location>
</feature>
<sequence length="66" mass="7294">MPSQPNDLHPTNDPSHEEPSDDQAEMILVPAEHQRITESDSDSSNDSDSNDSKLSELLLDLMTSTK</sequence>
<accession>I2FYU3</accession>